<dbReference type="Proteomes" id="UP000262825">
    <property type="component" value="Unassembled WGS sequence"/>
</dbReference>
<name>A0A376BA44_9ASCO</name>
<feature type="signal peptide" evidence="11">
    <location>
        <begin position="1"/>
        <end position="22"/>
    </location>
</feature>
<evidence type="ECO:0000256" key="3">
    <source>
        <dbReference type="ARBA" id="ARBA00022692"/>
    </source>
</evidence>
<evidence type="ECO:0000313" key="13">
    <source>
        <dbReference type="EMBL" id="SSD61546.1"/>
    </source>
</evidence>
<accession>A0A376BA44</accession>
<dbReference type="GO" id="GO:0006888">
    <property type="term" value="P:endoplasmic reticulum to Golgi vesicle-mediated transport"/>
    <property type="evidence" value="ECO:0007669"/>
    <property type="project" value="UniProtKB-ARBA"/>
</dbReference>
<dbReference type="AlphaFoldDB" id="A0A376BA44"/>
<evidence type="ECO:0000259" key="12">
    <source>
        <dbReference type="PROSITE" id="PS50866"/>
    </source>
</evidence>
<evidence type="ECO:0000313" key="14">
    <source>
        <dbReference type="Proteomes" id="UP000262825"/>
    </source>
</evidence>
<dbReference type="SMART" id="SM01190">
    <property type="entry name" value="EMP24_GP25L"/>
    <property type="match status" value="1"/>
</dbReference>
<keyword evidence="4 11" id="KW-0732">Signal</keyword>
<feature type="chain" id="PRO_5016690603" evidence="11">
    <location>
        <begin position="23"/>
        <end position="225"/>
    </location>
</feature>
<feature type="domain" description="GOLD" evidence="12">
    <location>
        <begin position="34"/>
        <end position="118"/>
    </location>
</feature>
<evidence type="ECO:0000256" key="8">
    <source>
        <dbReference type="RuleBase" id="RU003827"/>
    </source>
</evidence>
<dbReference type="PANTHER" id="PTHR22811">
    <property type="entry name" value="TRANSMEMBRANE EMP24 DOMAIN-CONTAINING PROTEIN"/>
    <property type="match status" value="1"/>
</dbReference>
<dbReference type="VEuPathDB" id="FungiDB:SCODWIG_03307"/>
<keyword evidence="5 10" id="KW-1133">Transmembrane helix</keyword>
<feature type="transmembrane region" description="Helical" evidence="10">
    <location>
        <begin position="191"/>
        <end position="217"/>
    </location>
</feature>
<evidence type="ECO:0000256" key="4">
    <source>
        <dbReference type="ARBA" id="ARBA00022729"/>
    </source>
</evidence>
<dbReference type="GO" id="GO:0005737">
    <property type="term" value="C:cytoplasm"/>
    <property type="evidence" value="ECO:0007669"/>
    <property type="project" value="GOC"/>
</dbReference>
<protein>
    <submittedName>
        <fullName evidence="13">Related to Protein ERP3</fullName>
    </submittedName>
</protein>
<evidence type="ECO:0000256" key="11">
    <source>
        <dbReference type="SAM" id="SignalP"/>
    </source>
</evidence>
<evidence type="ECO:0000256" key="6">
    <source>
        <dbReference type="ARBA" id="ARBA00023136"/>
    </source>
</evidence>
<dbReference type="GO" id="GO:0016020">
    <property type="term" value="C:membrane"/>
    <property type="evidence" value="ECO:0007669"/>
    <property type="project" value="UniProtKB-SubCell"/>
</dbReference>
<evidence type="ECO:0000256" key="7">
    <source>
        <dbReference type="ARBA" id="ARBA00037847"/>
    </source>
</evidence>
<dbReference type="InterPro" id="IPR009038">
    <property type="entry name" value="GOLD_dom"/>
</dbReference>
<keyword evidence="9" id="KW-0175">Coiled coil</keyword>
<proteinExistence type="inferred from homology"/>
<dbReference type="InterPro" id="IPR036598">
    <property type="entry name" value="GOLD_dom_sf"/>
</dbReference>
<organism evidence="13 14">
    <name type="scientific">Saccharomycodes ludwigii</name>
    <dbReference type="NCBI Taxonomy" id="36035"/>
    <lineage>
        <taxon>Eukaryota</taxon>
        <taxon>Fungi</taxon>
        <taxon>Dikarya</taxon>
        <taxon>Ascomycota</taxon>
        <taxon>Saccharomycotina</taxon>
        <taxon>Saccharomycetes</taxon>
        <taxon>Saccharomycodales</taxon>
        <taxon>Saccharomycodaceae</taxon>
        <taxon>Saccharomycodes</taxon>
    </lineage>
</organism>
<comment type="similarity">
    <text evidence="2 8">Belongs to the EMP24/GP25L family.</text>
</comment>
<evidence type="ECO:0000256" key="9">
    <source>
        <dbReference type="SAM" id="Coils"/>
    </source>
</evidence>
<sequence>MYFKKNIFALLLHTAILHVATVLPSPVTFELLDRECLYTLTPSIDCQIDYYFAVQHGEEGDYDINYEIFGPDGVKLISRTHERQGEWFFNAEFKGEYKFCFESSKKGLGKIIDFDVSYTCQHMKETEQTKLKNMERNKLLNNLENEQQETKLWDMLDDIERQLSLLERNLEYYKTRTKRNNYTVRSTTKRVFWFSIYSIFLTIAIGIGQILMLKFLFNRSRKHRV</sequence>
<evidence type="ECO:0000256" key="5">
    <source>
        <dbReference type="ARBA" id="ARBA00022989"/>
    </source>
</evidence>
<dbReference type="OrthoDB" id="1929172at2759"/>
<evidence type="ECO:0000256" key="2">
    <source>
        <dbReference type="ARBA" id="ARBA00007104"/>
    </source>
</evidence>
<dbReference type="EMBL" id="UFAJ01000753">
    <property type="protein sequence ID" value="SSD61546.1"/>
    <property type="molecule type" value="Genomic_DNA"/>
</dbReference>
<keyword evidence="14" id="KW-1185">Reference proteome</keyword>
<dbReference type="SUPFAM" id="SSF101576">
    <property type="entry name" value="Supernatant protein factor (SPF), C-terminal domain"/>
    <property type="match status" value="1"/>
</dbReference>
<evidence type="ECO:0000256" key="10">
    <source>
        <dbReference type="SAM" id="Phobius"/>
    </source>
</evidence>
<keyword evidence="6 10" id="KW-0472">Membrane</keyword>
<evidence type="ECO:0000256" key="1">
    <source>
        <dbReference type="ARBA" id="ARBA00004479"/>
    </source>
</evidence>
<dbReference type="InterPro" id="IPR015720">
    <property type="entry name" value="Emp24-like"/>
</dbReference>
<comment type="subcellular location">
    <subcellularLocation>
        <location evidence="7">Endomembrane system</location>
        <topology evidence="7">Single-pass membrane protein</topology>
    </subcellularLocation>
    <subcellularLocation>
        <location evidence="1 8">Membrane</location>
        <topology evidence="1 8">Single-pass type I membrane protein</topology>
    </subcellularLocation>
</comment>
<keyword evidence="3 8" id="KW-0812">Transmembrane</keyword>
<dbReference type="Pfam" id="PF01105">
    <property type="entry name" value="EMP24_GP25L"/>
    <property type="match status" value="1"/>
</dbReference>
<dbReference type="GO" id="GO:0012505">
    <property type="term" value="C:endomembrane system"/>
    <property type="evidence" value="ECO:0007669"/>
    <property type="project" value="UniProtKB-SubCell"/>
</dbReference>
<feature type="coiled-coil region" evidence="9">
    <location>
        <begin position="129"/>
        <end position="176"/>
    </location>
</feature>
<reference evidence="14" key="1">
    <citation type="submission" date="2018-06" db="EMBL/GenBank/DDBJ databases">
        <authorList>
            <person name="Guldener U."/>
        </authorList>
    </citation>
    <scope>NUCLEOTIDE SEQUENCE [LARGE SCALE GENOMIC DNA]</scope>
    <source>
        <strain evidence="14">UTAD17</strain>
    </source>
</reference>
<gene>
    <name evidence="13" type="ORF">SCODWIG_03307</name>
</gene>
<dbReference type="PROSITE" id="PS50866">
    <property type="entry name" value="GOLD"/>
    <property type="match status" value="1"/>
</dbReference>